<feature type="compositionally biased region" description="Basic and acidic residues" evidence="1">
    <location>
        <begin position="157"/>
        <end position="166"/>
    </location>
</feature>
<sequence length="174" mass="18746">MSSTSPMSWMRERLSMMRSSAARERRRAQWWEEEEVAVVAIAAAAAAADLKSCRAAADAAVLDLYPVLEPVVKVGSVGANECGEVLGLSPRAPPQDRREREGAGAPRKREVEEGCMWISSAIACPVVRVRGGREVAAAAPPQDHRERGEEAGDIEEEGARGVEHVTRRPSGFVG</sequence>
<dbReference type="EnsemblPlants" id="ORUFI08G19910.1">
    <property type="protein sequence ID" value="ORUFI08G19910.1"/>
    <property type="gene ID" value="ORUFI08G19910"/>
</dbReference>
<dbReference type="HOGENOM" id="CLU_1542580_0_0_1"/>
<dbReference type="OMA" id="CMWISSA"/>
<name>A0A0E0QK63_ORYRU</name>
<dbReference type="AlphaFoldDB" id="A0A0E0QK63"/>
<organism evidence="2 3">
    <name type="scientific">Oryza rufipogon</name>
    <name type="common">Brownbeard rice</name>
    <name type="synonym">Asian wild rice</name>
    <dbReference type="NCBI Taxonomy" id="4529"/>
    <lineage>
        <taxon>Eukaryota</taxon>
        <taxon>Viridiplantae</taxon>
        <taxon>Streptophyta</taxon>
        <taxon>Embryophyta</taxon>
        <taxon>Tracheophyta</taxon>
        <taxon>Spermatophyta</taxon>
        <taxon>Magnoliopsida</taxon>
        <taxon>Liliopsida</taxon>
        <taxon>Poales</taxon>
        <taxon>Poaceae</taxon>
        <taxon>BOP clade</taxon>
        <taxon>Oryzoideae</taxon>
        <taxon>Oryzeae</taxon>
        <taxon>Oryzinae</taxon>
        <taxon>Oryza</taxon>
    </lineage>
</organism>
<evidence type="ECO:0000256" key="1">
    <source>
        <dbReference type="SAM" id="MobiDB-lite"/>
    </source>
</evidence>
<protein>
    <submittedName>
        <fullName evidence="2">Uncharacterized protein</fullName>
    </submittedName>
</protein>
<proteinExistence type="predicted"/>
<feature type="compositionally biased region" description="Basic and acidic residues" evidence="1">
    <location>
        <begin position="94"/>
        <end position="109"/>
    </location>
</feature>
<dbReference type="Gramene" id="ORUFI08G19910.1">
    <property type="protein sequence ID" value="ORUFI08G19910.1"/>
    <property type="gene ID" value="ORUFI08G19910"/>
</dbReference>
<reference evidence="2" key="2">
    <citation type="submission" date="2015-06" db="UniProtKB">
        <authorList>
            <consortium name="EnsemblPlants"/>
        </authorList>
    </citation>
    <scope>IDENTIFICATION</scope>
</reference>
<feature type="region of interest" description="Disordered" evidence="1">
    <location>
        <begin position="135"/>
        <end position="174"/>
    </location>
</feature>
<evidence type="ECO:0000313" key="2">
    <source>
        <dbReference type="EnsemblPlants" id="ORUFI08G19910.1"/>
    </source>
</evidence>
<accession>A0A0E0QK63</accession>
<reference evidence="3" key="1">
    <citation type="submission" date="2013-06" db="EMBL/GenBank/DDBJ databases">
        <authorList>
            <person name="Zhao Q."/>
        </authorList>
    </citation>
    <scope>NUCLEOTIDE SEQUENCE</scope>
    <source>
        <strain evidence="3">cv. W1943</strain>
    </source>
</reference>
<dbReference type="Proteomes" id="UP000008022">
    <property type="component" value="Unassembled WGS sequence"/>
</dbReference>
<keyword evidence="3" id="KW-1185">Reference proteome</keyword>
<evidence type="ECO:0000313" key="3">
    <source>
        <dbReference type="Proteomes" id="UP000008022"/>
    </source>
</evidence>
<feature type="region of interest" description="Disordered" evidence="1">
    <location>
        <begin position="84"/>
        <end position="109"/>
    </location>
</feature>